<evidence type="ECO:0000256" key="11">
    <source>
        <dbReference type="SAM" id="MobiDB-lite"/>
    </source>
</evidence>
<dbReference type="PROSITE" id="PS50113">
    <property type="entry name" value="PAC"/>
    <property type="match status" value="4"/>
</dbReference>
<comment type="caution">
    <text evidence="17">The sequence shown here is derived from an EMBL/GenBank/DDBJ whole genome shotgun (WGS) entry which is preliminary data.</text>
</comment>
<feature type="domain" description="Response regulatory" evidence="13">
    <location>
        <begin position="1126"/>
        <end position="1242"/>
    </location>
</feature>
<evidence type="ECO:0000256" key="3">
    <source>
        <dbReference type="ARBA" id="ARBA00022553"/>
    </source>
</evidence>
<dbReference type="PANTHER" id="PTHR45339">
    <property type="entry name" value="HYBRID SIGNAL TRANSDUCTION HISTIDINE KINASE J"/>
    <property type="match status" value="1"/>
</dbReference>
<dbReference type="EC" id="2.7.13.3" evidence="2"/>
<dbReference type="CDD" id="cd16922">
    <property type="entry name" value="HATPase_EvgS-ArcB-TorS-like"/>
    <property type="match status" value="1"/>
</dbReference>
<feature type="domain" description="PAS" evidence="14">
    <location>
        <begin position="320"/>
        <end position="366"/>
    </location>
</feature>
<dbReference type="Pfam" id="PF13426">
    <property type="entry name" value="PAS_9"/>
    <property type="match status" value="1"/>
</dbReference>
<evidence type="ECO:0000256" key="5">
    <source>
        <dbReference type="ARBA" id="ARBA00023012"/>
    </source>
</evidence>
<feature type="domain" description="PAC" evidence="15">
    <location>
        <begin position="393"/>
        <end position="445"/>
    </location>
</feature>
<evidence type="ECO:0000259" key="16">
    <source>
        <dbReference type="PROSITE" id="PS50894"/>
    </source>
</evidence>
<feature type="region of interest" description="Disordered" evidence="11">
    <location>
        <begin position="1244"/>
        <end position="1283"/>
    </location>
</feature>
<dbReference type="SMART" id="SM00448">
    <property type="entry name" value="REC"/>
    <property type="match status" value="1"/>
</dbReference>
<dbReference type="Pfam" id="PF00072">
    <property type="entry name" value="Response_reg"/>
    <property type="match status" value="1"/>
</dbReference>
<dbReference type="InterPro" id="IPR013655">
    <property type="entry name" value="PAS_fold_3"/>
</dbReference>
<dbReference type="PROSITE" id="PS50894">
    <property type="entry name" value="HPT"/>
    <property type="match status" value="1"/>
</dbReference>
<dbReference type="FunFam" id="3.30.565.10:FF:000010">
    <property type="entry name" value="Sensor histidine kinase RcsC"/>
    <property type="match status" value="1"/>
</dbReference>
<dbReference type="PROSITE" id="PS50112">
    <property type="entry name" value="PAS"/>
    <property type="match status" value="3"/>
</dbReference>
<dbReference type="InterPro" id="IPR036890">
    <property type="entry name" value="HATPase_C_sf"/>
</dbReference>
<dbReference type="CDD" id="cd00130">
    <property type="entry name" value="PAS"/>
    <property type="match status" value="4"/>
</dbReference>
<dbReference type="EMBL" id="JAEDAL010000005">
    <property type="protein sequence ID" value="MBH9553357.1"/>
    <property type="molecule type" value="Genomic_DNA"/>
</dbReference>
<feature type="domain" description="HPt" evidence="16">
    <location>
        <begin position="1311"/>
        <end position="1405"/>
    </location>
</feature>
<accession>A0A931IV56</accession>
<dbReference type="SMART" id="SM00387">
    <property type="entry name" value="HATPase_c"/>
    <property type="match status" value="1"/>
</dbReference>
<dbReference type="RefSeq" id="WP_198100981.1">
    <property type="nucleotide sequence ID" value="NZ_JAEDAL010000005.1"/>
</dbReference>
<keyword evidence="18" id="KW-1185">Reference proteome</keyword>
<feature type="domain" description="PAS" evidence="14">
    <location>
        <begin position="577"/>
        <end position="650"/>
    </location>
</feature>
<dbReference type="SUPFAM" id="SSF52172">
    <property type="entry name" value="CheY-like"/>
    <property type="match status" value="1"/>
</dbReference>
<evidence type="ECO:0000256" key="6">
    <source>
        <dbReference type="ARBA" id="ARBA00023026"/>
    </source>
</evidence>
<dbReference type="NCBIfam" id="TIGR00229">
    <property type="entry name" value="sensory_box"/>
    <property type="match status" value="3"/>
</dbReference>
<reference evidence="17" key="1">
    <citation type="submission" date="2020-12" db="EMBL/GenBank/DDBJ databases">
        <title>The genome sequence of Inhella sp. 4Y17.</title>
        <authorList>
            <person name="Liu Y."/>
        </authorList>
    </citation>
    <scope>NUCLEOTIDE SEQUENCE</scope>
    <source>
        <strain evidence="17">4Y10</strain>
    </source>
</reference>
<dbReference type="Gene3D" id="3.40.50.2300">
    <property type="match status" value="1"/>
</dbReference>
<dbReference type="PANTHER" id="PTHR45339:SF5">
    <property type="entry name" value="HISTIDINE KINASE"/>
    <property type="match status" value="1"/>
</dbReference>
<keyword evidence="3 10" id="KW-0597">Phosphoprotein</keyword>
<feature type="domain" description="Histidine kinase" evidence="12">
    <location>
        <begin position="865"/>
        <end position="1096"/>
    </location>
</feature>
<comment type="function">
    <text evidence="7">Member of the two-component regulatory system BvgS/BvgA. Phosphorylates BvgA via a four-step phosphorelay in response to environmental signals.</text>
</comment>
<feature type="modified residue" description="Phosphohistidine" evidence="9">
    <location>
        <position position="1350"/>
    </location>
</feature>
<evidence type="ECO:0000256" key="4">
    <source>
        <dbReference type="ARBA" id="ARBA00022729"/>
    </source>
</evidence>
<evidence type="ECO:0000256" key="1">
    <source>
        <dbReference type="ARBA" id="ARBA00000085"/>
    </source>
</evidence>
<dbReference type="PRINTS" id="PR00344">
    <property type="entry name" value="BCTRLSENSOR"/>
</dbReference>
<dbReference type="InterPro" id="IPR013656">
    <property type="entry name" value="PAS_4"/>
</dbReference>
<dbReference type="Proteomes" id="UP000620139">
    <property type="component" value="Unassembled WGS sequence"/>
</dbReference>
<proteinExistence type="predicted"/>
<dbReference type="Gene3D" id="1.20.120.160">
    <property type="entry name" value="HPT domain"/>
    <property type="match status" value="1"/>
</dbReference>
<name>A0A931IV56_9BURK</name>
<evidence type="ECO:0000256" key="7">
    <source>
        <dbReference type="ARBA" id="ARBA00058004"/>
    </source>
</evidence>
<feature type="modified residue" description="4-aspartylphosphate" evidence="10">
    <location>
        <position position="1175"/>
    </location>
</feature>
<dbReference type="GO" id="GO:0005886">
    <property type="term" value="C:plasma membrane"/>
    <property type="evidence" value="ECO:0007669"/>
    <property type="project" value="UniProtKB-SubCell"/>
</dbReference>
<dbReference type="InterPro" id="IPR003594">
    <property type="entry name" value="HATPase_dom"/>
</dbReference>
<dbReference type="InterPro" id="IPR001789">
    <property type="entry name" value="Sig_transdc_resp-reg_receiver"/>
</dbReference>
<feature type="domain" description="PAC" evidence="15">
    <location>
        <begin position="654"/>
        <end position="707"/>
    </location>
</feature>
<gene>
    <name evidence="17" type="ORF">I7X43_10910</name>
</gene>
<keyword evidence="4" id="KW-0732">Signal</keyword>
<dbReference type="GO" id="GO:0005524">
    <property type="term" value="F:ATP binding"/>
    <property type="evidence" value="ECO:0007669"/>
    <property type="project" value="UniProtKB-KW"/>
</dbReference>
<evidence type="ECO:0000313" key="18">
    <source>
        <dbReference type="Proteomes" id="UP000620139"/>
    </source>
</evidence>
<dbReference type="SMART" id="SM00086">
    <property type="entry name" value="PAC"/>
    <property type="match status" value="4"/>
</dbReference>
<feature type="domain" description="PAC" evidence="15">
    <location>
        <begin position="523"/>
        <end position="576"/>
    </location>
</feature>
<dbReference type="GO" id="GO:0000155">
    <property type="term" value="F:phosphorelay sensor kinase activity"/>
    <property type="evidence" value="ECO:0007669"/>
    <property type="project" value="InterPro"/>
</dbReference>
<evidence type="ECO:0000313" key="17">
    <source>
        <dbReference type="EMBL" id="MBH9553357.1"/>
    </source>
</evidence>
<evidence type="ECO:0000259" key="12">
    <source>
        <dbReference type="PROSITE" id="PS50109"/>
    </source>
</evidence>
<dbReference type="Pfam" id="PF08447">
    <property type="entry name" value="PAS_3"/>
    <property type="match status" value="2"/>
</dbReference>
<dbReference type="InterPro" id="IPR036097">
    <property type="entry name" value="HisK_dim/P_sf"/>
</dbReference>
<dbReference type="InterPro" id="IPR004358">
    <property type="entry name" value="Sig_transdc_His_kin-like_C"/>
</dbReference>
<evidence type="ECO:0000256" key="9">
    <source>
        <dbReference type="PROSITE-ProRule" id="PRU00110"/>
    </source>
</evidence>
<dbReference type="InterPro" id="IPR008207">
    <property type="entry name" value="Sig_transdc_His_kin_Hpt_dom"/>
</dbReference>
<evidence type="ECO:0000259" key="14">
    <source>
        <dbReference type="PROSITE" id="PS50112"/>
    </source>
</evidence>
<sequence length="1405" mass="155654">MLVALAMLAAGWDVVSHRREDLASELRTVTRFKSLQLADWLGERQADMNNFRTSALLIREYSAAQAGSAEALQSLERRLAQIREAAGYSGFDMVGSDGRGVGAPGGDGSIAQEPTLLNRLRGGAVAQPAELIGPYRDAQGRQRVAFVAPVIAEGSDALWVVLRVDPAHWLRNAVERWPLDGQAGECRLVWAMPQGAALLASTAETAGQAAPGLEGQGTELAAADWAILRERVGQVVPTELGSGQRFLTLVERVGATDWYLLSRFEPNELMVRAAPTLGQIGLVGVLAALLIVTLHVLHRQRQQRALAVNWRREHEQRLQALNLLADISRNSEDIIFAKDLRGRYLWMNPAGAALVHLEPEQILGRTDEEIHAGSFSEEFRAQDEVVVRELKPRRWETRLPMPGGGLKTYSVLKGPLRDQDGQLMGIFGIARDVSETKAHEEALRDGENCLRLALRGGDLGFWDWRPSQGTLSVNERWKTMLGLPADAPIVNIEDWMERIHPDDRARMDGLRDKSFSREGPDDFSVEVRARHASGAWVSVLSNGSVVERGEYGQAMRVVGTHQDVSARKLILRELQQERIRLERILEGTNVGTWEWEVQTGRVMFNERWAQIVGYALHELQPLSIGTWRELCHPEDYVRSTKLLEAHFRGETPGYECEIRMRHKEGRWVWVLDRGKVFSRDPEGQPLLMAGTHADITAKKQAEMDLMRLSLALAQSPASIIITDLDGTIEYVNEAFTRVSGYTAAEALGQTPRLLASGRTPPETYLNLWGVLTKGATWRGELVNRRKDGSIYTDLASIHPLRQADGLVTHYVSVQEDISEKRAMREELAQYRHHLEELVLQRTAELHEAKLQAEVASQSKSAFLANMSHEIRTPMNAILGLTQLIETDLTAAPAPEACSPILQKVQDRARKIEQSAHHLLGILNDVLDLSKIEAGKLRLDVTDFDLHELVQSVVFMVQDKAQTNRNRVRTELALAPRHMRGDGLRLGQILLNFLSNAVKFTEGGEVLLRARTVSVGDEPLRIRFEVRDSGIGLTAEQCARLFNPFEQAESSTTRQFGGTGLGLAIVRRLADLMEGQVGVQSRPGGGSTFWFEAPFLEAQRPASAETALPEPTANTEVLAQLRQRRAYVLLVEDTPINQEIALEMLRNAGVAADVAVNGRRAVHMAAERRYDLILMDLRMPIMDGFEATMAIRNIDQHVRTPIVAMTANAFAEDRAAALESGMNDHIGKPVSAEVLYETLLKWLPTRERPPMTPSPDAQRDTAEDVRGDQSKSETRVVPAGKSAESLEDRLQRDLAVIPGLDLRQGLAVLGGKIGVLSRLLRRFAADYAGAADRLAQAVESQDWEGSRRLAHTLRGASASLGLNEISRQAALVEEHLRQQQTPPQLEPLRVSLEISCSALSALDIGA</sequence>
<dbReference type="Gene3D" id="3.30.565.10">
    <property type="entry name" value="Histidine kinase-like ATPase, C-terminal domain"/>
    <property type="match status" value="1"/>
</dbReference>
<dbReference type="InterPro" id="IPR035965">
    <property type="entry name" value="PAS-like_dom_sf"/>
</dbReference>
<dbReference type="Gene3D" id="1.10.287.130">
    <property type="match status" value="1"/>
</dbReference>
<dbReference type="SUPFAM" id="SSF47226">
    <property type="entry name" value="Histidine-containing phosphotransfer domain, HPT domain"/>
    <property type="match status" value="1"/>
</dbReference>
<dbReference type="InterPro" id="IPR000014">
    <property type="entry name" value="PAS"/>
</dbReference>
<dbReference type="PROSITE" id="PS50110">
    <property type="entry name" value="RESPONSE_REGULATORY"/>
    <property type="match status" value="1"/>
</dbReference>
<comment type="catalytic activity">
    <reaction evidence="1">
        <text>ATP + protein L-histidine = ADP + protein N-phospho-L-histidine.</text>
        <dbReference type="EC" id="2.7.13.3"/>
    </reaction>
</comment>
<keyword evidence="6" id="KW-0843">Virulence</keyword>
<dbReference type="Pfam" id="PF02518">
    <property type="entry name" value="HATPase_c"/>
    <property type="match status" value="1"/>
</dbReference>
<feature type="domain" description="PAS" evidence="14">
    <location>
        <begin position="704"/>
        <end position="750"/>
    </location>
</feature>
<dbReference type="InterPro" id="IPR001610">
    <property type="entry name" value="PAC"/>
</dbReference>
<dbReference type="SUPFAM" id="SSF47384">
    <property type="entry name" value="Homodimeric domain of signal transducing histidine kinase"/>
    <property type="match status" value="1"/>
</dbReference>
<evidence type="ECO:0000256" key="8">
    <source>
        <dbReference type="ARBA" id="ARBA00070152"/>
    </source>
</evidence>
<dbReference type="CDD" id="cd00082">
    <property type="entry name" value="HisKA"/>
    <property type="match status" value="1"/>
</dbReference>
<feature type="compositionally biased region" description="Basic and acidic residues" evidence="11">
    <location>
        <begin position="1256"/>
        <end position="1273"/>
    </location>
</feature>
<dbReference type="SUPFAM" id="SSF55785">
    <property type="entry name" value="PYP-like sensor domain (PAS domain)"/>
    <property type="match status" value="4"/>
</dbReference>
<feature type="domain" description="PAC" evidence="15">
    <location>
        <begin position="775"/>
        <end position="829"/>
    </location>
</feature>
<dbReference type="SMART" id="SM00388">
    <property type="entry name" value="HisKA"/>
    <property type="match status" value="1"/>
</dbReference>
<evidence type="ECO:0000259" key="13">
    <source>
        <dbReference type="PROSITE" id="PS50110"/>
    </source>
</evidence>
<dbReference type="SMART" id="SM00091">
    <property type="entry name" value="PAS"/>
    <property type="match status" value="4"/>
</dbReference>
<dbReference type="InterPro" id="IPR000700">
    <property type="entry name" value="PAS-assoc_C"/>
</dbReference>
<dbReference type="InterPro" id="IPR036641">
    <property type="entry name" value="HPT_dom_sf"/>
</dbReference>
<evidence type="ECO:0000259" key="15">
    <source>
        <dbReference type="PROSITE" id="PS50113"/>
    </source>
</evidence>
<dbReference type="Pfam" id="PF01627">
    <property type="entry name" value="Hpt"/>
    <property type="match status" value="1"/>
</dbReference>
<dbReference type="SUPFAM" id="SSF55874">
    <property type="entry name" value="ATPase domain of HSP90 chaperone/DNA topoisomerase II/histidine kinase"/>
    <property type="match status" value="1"/>
</dbReference>
<organism evidence="17 18">
    <name type="scientific">Inhella gelatinilytica</name>
    <dbReference type="NCBI Taxonomy" id="2795030"/>
    <lineage>
        <taxon>Bacteria</taxon>
        <taxon>Pseudomonadati</taxon>
        <taxon>Pseudomonadota</taxon>
        <taxon>Betaproteobacteria</taxon>
        <taxon>Burkholderiales</taxon>
        <taxon>Sphaerotilaceae</taxon>
        <taxon>Inhella</taxon>
    </lineage>
</organism>
<dbReference type="InterPro" id="IPR005467">
    <property type="entry name" value="His_kinase_dom"/>
</dbReference>
<protein>
    <recommendedName>
        <fullName evidence="8">Virulence sensor protein BvgS</fullName>
        <ecNumber evidence="2">2.7.13.3</ecNumber>
    </recommendedName>
</protein>
<evidence type="ECO:0000256" key="10">
    <source>
        <dbReference type="PROSITE-ProRule" id="PRU00169"/>
    </source>
</evidence>
<dbReference type="InterPro" id="IPR011006">
    <property type="entry name" value="CheY-like_superfamily"/>
</dbReference>
<dbReference type="Gene3D" id="3.30.450.20">
    <property type="entry name" value="PAS domain"/>
    <property type="match status" value="4"/>
</dbReference>
<dbReference type="CDD" id="cd17546">
    <property type="entry name" value="REC_hyHK_CKI1_RcsC-like"/>
    <property type="match status" value="1"/>
</dbReference>
<evidence type="ECO:0000256" key="2">
    <source>
        <dbReference type="ARBA" id="ARBA00012438"/>
    </source>
</evidence>
<dbReference type="Pfam" id="PF00512">
    <property type="entry name" value="HisKA"/>
    <property type="match status" value="1"/>
</dbReference>
<dbReference type="PROSITE" id="PS50109">
    <property type="entry name" value="HIS_KIN"/>
    <property type="match status" value="1"/>
</dbReference>
<dbReference type="InterPro" id="IPR003661">
    <property type="entry name" value="HisK_dim/P_dom"/>
</dbReference>
<dbReference type="Pfam" id="PF08448">
    <property type="entry name" value="PAS_4"/>
    <property type="match status" value="1"/>
</dbReference>
<keyword evidence="5" id="KW-0902">Two-component regulatory system</keyword>